<reference evidence="2 3" key="1">
    <citation type="journal article" date="2021" name="Elife">
        <title>Chloroplast acquisition without the gene transfer in kleptoplastic sea slugs, Plakobranchus ocellatus.</title>
        <authorList>
            <person name="Maeda T."/>
            <person name="Takahashi S."/>
            <person name="Yoshida T."/>
            <person name="Shimamura S."/>
            <person name="Takaki Y."/>
            <person name="Nagai Y."/>
            <person name="Toyoda A."/>
            <person name="Suzuki Y."/>
            <person name="Arimoto A."/>
            <person name="Ishii H."/>
            <person name="Satoh N."/>
            <person name="Nishiyama T."/>
            <person name="Hasebe M."/>
            <person name="Maruyama T."/>
            <person name="Minagawa J."/>
            <person name="Obokata J."/>
            <person name="Shigenobu S."/>
        </authorList>
    </citation>
    <scope>NUCLEOTIDE SEQUENCE [LARGE SCALE GENOMIC DNA]</scope>
</reference>
<evidence type="ECO:0000313" key="2">
    <source>
        <dbReference type="EMBL" id="GFS07254.1"/>
    </source>
</evidence>
<organism evidence="2 3">
    <name type="scientific">Elysia marginata</name>
    <dbReference type="NCBI Taxonomy" id="1093978"/>
    <lineage>
        <taxon>Eukaryota</taxon>
        <taxon>Metazoa</taxon>
        <taxon>Spiralia</taxon>
        <taxon>Lophotrochozoa</taxon>
        <taxon>Mollusca</taxon>
        <taxon>Gastropoda</taxon>
        <taxon>Heterobranchia</taxon>
        <taxon>Euthyneura</taxon>
        <taxon>Panpulmonata</taxon>
        <taxon>Sacoglossa</taxon>
        <taxon>Placobranchoidea</taxon>
        <taxon>Plakobranchidae</taxon>
        <taxon>Elysia</taxon>
    </lineage>
</organism>
<dbReference type="Proteomes" id="UP000762676">
    <property type="component" value="Unassembled WGS sequence"/>
</dbReference>
<sequence length="81" mass="8890">MADVKETTAEQYPQASPEDEDMRGADGKKKKFKPLSAVRKLFGGKKRKKEESVVAVKAQSTTALHSSRFADDDDEDDDDGG</sequence>
<proteinExistence type="predicted"/>
<feature type="compositionally biased region" description="Acidic residues" evidence="1">
    <location>
        <begin position="71"/>
        <end position="81"/>
    </location>
</feature>
<accession>A0AAV4IDG8</accession>
<dbReference type="AlphaFoldDB" id="A0AAV4IDG8"/>
<keyword evidence="3" id="KW-1185">Reference proteome</keyword>
<evidence type="ECO:0000256" key="1">
    <source>
        <dbReference type="SAM" id="MobiDB-lite"/>
    </source>
</evidence>
<name>A0AAV4IDG8_9GAST</name>
<protein>
    <recommendedName>
        <fullName evidence="4">DUF4604 domain-containing protein</fullName>
    </recommendedName>
</protein>
<feature type="region of interest" description="Disordered" evidence="1">
    <location>
        <begin position="1"/>
        <end position="81"/>
    </location>
</feature>
<gene>
    <name evidence="2" type="ORF">ElyMa_001245600</name>
</gene>
<comment type="caution">
    <text evidence="2">The sequence shown here is derived from an EMBL/GenBank/DDBJ whole genome shotgun (WGS) entry which is preliminary data.</text>
</comment>
<dbReference type="EMBL" id="BMAT01002453">
    <property type="protein sequence ID" value="GFS07254.1"/>
    <property type="molecule type" value="Genomic_DNA"/>
</dbReference>
<evidence type="ECO:0008006" key="4">
    <source>
        <dbReference type="Google" id="ProtNLM"/>
    </source>
</evidence>
<evidence type="ECO:0000313" key="3">
    <source>
        <dbReference type="Proteomes" id="UP000762676"/>
    </source>
</evidence>